<keyword evidence="9" id="KW-0418">Kinase</keyword>
<evidence type="ECO:0000313" key="19">
    <source>
        <dbReference type="Proteomes" id="UP000257131"/>
    </source>
</evidence>
<dbReference type="CDD" id="cd00082">
    <property type="entry name" value="HisKA"/>
    <property type="match status" value="1"/>
</dbReference>
<feature type="coiled-coil region" evidence="15">
    <location>
        <begin position="309"/>
        <end position="339"/>
    </location>
</feature>
<evidence type="ECO:0000256" key="4">
    <source>
        <dbReference type="ARBA" id="ARBA00022475"/>
    </source>
</evidence>
<dbReference type="InterPro" id="IPR003661">
    <property type="entry name" value="HisK_dim/P_dom"/>
</dbReference>
<evidence type="ECO:0000256" key="14">
    <source>
        <dbReference type="PROSITE-ProRule" id="PRU00169"/>
    </source>
</evidence>
<dbReference type="Gene3D" id="1.10.287.130">
    <property type="match status" value="1"/>
</dbReference>
<dbReference type="CDD" id="cd17546">
    <property type="entry name" value="REC_hyHK_CKI1_RcsC-like"/>
    <property type="match status" value="1"/>
</dbReference>
<evidence type="ECO:0000256" key="2">
    <source>
        <dbReference type="ARBA" id="ARBA00004651"/>
    </source>
</evidence>
<dbReference type="InterPro" id="IPR005467">
    <property type="entry name" value="His_kinase_dom"/>
</dbReference>
<keyword evidence="12" id="KW-0902">Two-component regulatory system</keyword>
<evidence type="ECO:0000256" key="8">
    <source>
        <dbReference type="ARBA" id="ARBA00022741"/>
    </source>
</evidence>
<evidence type="ECO:0000256" key="11">
    <source>
        <dbReference type="ARBA" id="ARBA00022989"/>
    </source>
</evidence>
<comment type="catalytic activity">
    <reaction evidence="1">
        <text>ATP + protein L-histidine = ADP + protein N-phospho-L-histidine.</text>
        <dbReference type="EC" id="2.7.13.3"/>
    </reaction>
</comment>
<evidence type="ECO:0000256" key="9">
    <source>
        <dbReference type="ARBA" id="ARBA00022777"/>
    </source>
</evidence>
<dbReference type="EC" id="2.7.13.3" evidence="3"/>
<evidence type="ECO:0000256" key="10">
    <source>
        <dbReference type="ARBA" id="ARBA00022840"/>
    </source>
</evidence>
<keyword evidence="5 14" id="KW-0597">Phosphoprotein</keyword>
<feature type="coiled-coil region" evidence="15">
    <location>
        <begin position="7"/>
        <end position="73"/>
    </location>
</feature>
<dbReference type="EMBL" id="QOHR01000005">
    <property type="protein sequence ID" value="REC57860.1"/>
    <property type="molecule type" value="Genomic_DNA"/>
</dbReference>
<dbReference type="SMART" id="SM00388">
    <property type="entry name" value="HisKA"/>
    <property type="match status" value="1"/>
</dbReference>
<dbReference type="InterPro" id="IPR001789">
    <property type="entry name" value="Sig_transdc_resp-reg_receiver"/>
</dbReference>
<dbReference type="FunFam" id="3.30.565.10:FF:000010">
    <property type="entry name" value="Sensor histidine kinase RcsC"/>
    <property type="match status" value="1"/>
</dbReference>
<dbReference type="InterPro" id="IPR004358">
    <property type="entry name" value="Sig_transdc_His_kin-like_C"/>
</dbReference>
<proteinExistence type="predicted"/>
<keyword evidence="4" id="KW-1003">Cell membrane</keyword>
<dbReference type="GO" id="GO:0000155">
    <property type="term" value="F:phosphorelay sensor kinase activity"/>
    <property type="evidence" value="ECO:0007669"/>
    <property type="project" value="InterPro"/>
</dbReference>
<dbReference type="InterPro" id="IPR011006">
    <property type="entry name" value="CheY-like_superfamily"/>
</dbReference>
<evidence type="ECO:0000256" key="15">
    <source>
        <dbReference type="SAM" id="Coils"/>
    </source>
</evidence>
<dbReference type="SUPFAM" id="SSF47384">
    <property type="entry name" value="Homodimeric domain of signal transducing histidine kinase"/>
    <property type="match status" value="1"/>
</dbReference>
<dbReference type="Pfam" id="PF00512">
    <property type="entry name" value="HisKA"/>
    <property type="match status" value="1"/>
</dbReference>
<evidence type="ECO:0000256" key="7">
    <source>
        <dbReference type="ARBA" id="ARBA00022692"/>
    </source>
</evidence>
<dbReference type="InterPro" id="IPR036890">
    <property type="entry name" value="HATPase_C_sf"/>
</dbReference>
<dbReference type="Pfam" id="PF02518">
    <property type="entry name" value="HATPase_c"/>
    <property type="match status" value="1"/>
</dbReference>
<dbReference type="Gene3D" id="3.30.565.10">
    <property type="entry name" value="Histidine kinase-like ATPase, C-terminal domain"/>
    <property type="match status" value="1"/>
</dbReference>
<keyword evidence="11" id="KW-1133">Transmembrane helix</keyword>
<feature type="domain" description="Response regulatory" evidence="17">
    <location>
        <begin position="713"/>
        <end position="832"/>
    </location>
</feature>
<keyword evidence="7" id="KW-0812">Transmembrane</keyword>
<evidence type="ECO:0000256" key="5">
    <source>
        <dbReference type="ARBA" id="ARBA00022553"/>
    </source>
</evidence>
<dbReference type="PANTHER" id="PTHR45339:SF5">
    <property type="entry name" value="HISTIDINE KINASE"/>
    <property type="match status" value="1"/>
</dbReference>
<keyword evidence="8" id="KW-0547">Nucleotide-binding</keyword>
<dbReference type="PANTHER" id="PTHR45339">
    <property type="entry name" value="HYBRID SIGNAL TRANSDUCTION HISTIDINE KINASE J"/>
    <property type="match status" value="1"/>
</dbReference>
<reference evidence="18 19" key="1">
    <citation type="journal article" date="2017" name="Int. J. Syst. Evol. Microbiol.">
        <title>Rhodosalinus sediminis gen. nov., sp. nov., isolated from marine saltern.</title>
        <authorList>
            <person name="Guo L.Y."/>
            <person name="Ling S.K."/>
            <person name="Li C.M."/>
            <person name="Chen G.J."/>
            <person name="Du Z.J."/>
        </authorList>
    </citation>
    <scope>NUCLEOTIDE SEQUENCE [LARGE SCALE GENOMIC DNA]</scope>
    <source>
        <strain evidence="18 19">WDN1C137</strain>
    </source>
</reference>
<organism evidence="18 19">
    <name type="scientific">Rhodosalinus sediminis</name>
    <dbReference type="NCBI Taxonomy" id="1940533"/>
    <lineage>
        <taxon>Bacteria</taxon>
        <taxon>Pseudomonadati</taxon>
        <taxon>Pseudomonadota</taxon>
        <taxon>Alphaproteobacteria</taxon>
        <taxon>Rhodobacterales</taxon>
        <taxon>Paracoccaceae</taxon>
        <taxon>Rhodosalinus</taxon>
    </lineage>
</organism>
<evidence type="ECO:0000256" key="6">
    <source>
        <dbReference type="ARBA" id="ARBA00022679"/>
    </source>
</evidence>
<gene>
    <name evidence="18" type="ORF">DRV84_06745</name>
</gene>
<feature type="modified residue" description="4-aspartylphosphate" evidence="14">
    <location>
        <position position="762"/>
    </location>
</feature>
<evidence type="ECO:0000259" key="17">
    <source>
        <dbReference type="PROSITE" id="PS50110"/>
    </source>
</evidence>
<dbReference type="GO" id="GO:0005524">
    <property type="term" value="F:ATP binding"/>
    <property type="evidence" value="ECO:0007669"/>
    <property type="project" value="UniProtKB-KW"/>
</dbReference>
<dbReference type="AlphaFoldDB" id="A0A3D9BWF0"/>
<evidence type="ECO:0000256" key="13">
    <source>
        <dbReference type="ARBA" id="ARBA00023136"/>
    </source>
</evidence>
<dbReference type="PROSITE" id="PS50110">
    <property type="entry name" value="RESPONSE_REGULATORY"/>
    <property type="match status" value="2"/>
</dbReference>
<dbReference type="Proteomes" id="UP000257131">
    <property type="component" value="Unassembled WGS sequence"/>
</dbReference>
<dbReference type="SMART" id="SM00448">
    <property type="entry name" value="REC"/>
    <property type="match status" value="2"/>
</dbReference>
<keyword evidence="19" id="KW-1185">Reference proteome</keyword>
<dbReference type="Gene3D" id="3.30.450.20">
    <property type="entry name" value="PAS domain"/>
    <property type="match status" value="1"/>
</dbReference>
<accession>A0A3D9BWF0</accession>
<dbReference type="Pfam" id="PF00072">
    <property type="entry name" value="Response_reg"/>
    <property type="match status" value="2"/>
</dbReference>
<keyword evidence="10" id="KW-0067">ATP-binding</keyword>
<comment type="caution">
    <text evidence="18">The sequence shown here is derived from an EMBL/GenBank/DDBJ whole genome shotgun (WGS) entry which is preliminary data.</text>
</comment>
<dbReference type="SUPFAM" id="SSF52172">
    <property type="entry name" value="CheY-like"/>
    <property type="match status" value="2"/>
</dbReference>
<dbReference type="InterPro" id="IPR003594">
    <property type="entry name" value="HATPase_dom"/>
</dbReference>
<dbReference type="OrthoDB" id="9801651at2"/>
<dbReference type="SMART" id="SM00387">
    <property type="entry name" value="HATPase_c"/>
    <property type="match status" value="1"/>
</dbReference>
<dbReference type="SUPFAM" id="SSF55874">
    <property type="entry name" value="ATPase domain of HSP90 chaperone/DNA topoisomerase II/histidine kinase"/>
    <property type="match status" value="1"/>
</dbReference>
<name>A0A3D9BWF0_9RHOB</name>
<feature type="domain" description="Histidine kinase" evidence="16">
    <location>
        <begin position="339"/>
        <end position="561"/>
    </location>
</feature>
<dbReference type="Gene3D" id="3.40.50.2300">
    <property type="match status" value="2"/>
</dbReference>
<dbReference type="FunFam" id="1.10.287.130:FF:000003">
    <property type="entry name" value="Histidine kinase"/>
    <property type="match status" value="1"/>
</dbReference>
<dbReference type="RefSeq" id="WP_115979116.1">
    <property type="nucleotide sequence ID" value="NZ_QOHR01000005.1"/>
</dbReference>
<protein>
    <recommendedName>
        <fullName evidence="3">histidine kinase</fullName>
        <ecNumber evidence="3">2.7.13.3</ecNumber>
    </recommendedName>
</protein>
<feature type="domain" description="Response regulatory" evidence="17">
    <location>
        <begin position="577"/>
        <end position="689"/>
    </location>
</feature>
<evidence type="ECO:0000256" key="12">
    <source>
        <dbReference type="ARBA" id="ARBA00023012"/>
    </source>
</evidence>
<dbReference type="Pfam" id="PF12860">
    <property type="entry name" value="PAS_7"/>
    <property type="match status" value="2"/>
</dbReference>
<dbReference type="CDD" id="cd00156">
    <property type="entry name" value="REC"/>
    <property type="match status" value="1"/>
</dbReference>
<dbReference type="SUPFAM" id="SSF55785">
    <property type="entry name" value="PYP-like sensor domain (PAS domain)"/>
    <property type="match status" value="1"/>
</dbReference>
<keyword evidence="6" id="KW-0808">Transferase</keyword>
<comment type="subcellular location">
    <subcellularLocation>
        <location evidence="2">Cell membrane</location>
        <topology evidence="2">Multi-pass membrane protein</topology>
    </subcellularLocation>
</comment>
<dbReference type="CDD" id="cd16922">
    <property type="entry name" value="HATPase_EvgS-ArcB-TorS-like"/>
    <property type="match status" value="1"/>
</dbReference>
<dbReference type="InterPro" id="IPR036097">
    <property type="entry name" value="HisK_dim/P_sf"/>
</dbReference>
<keyword evidence="15" id="KW-0175">Coiled coil</keyword>
<dbReference type="PROSITE" id="PS50109">
    <property type="entry name" value="HIS_KIN"/>
    <property type="match status" value="1"/>
</dbReference>
<keyword evidence="13" id="KW-0472">Membrane</keyword>
<evidence type="ECO:0000259" key="16">
    <source>
        <dbReference type="PROSITE" id="PS50109"/>
    </source>
</evidence>
<dbReference type="GO" id="GO:0005886">
    <property type="term" value="C:plasma membrane"/>
    <property type="evidence" value="ECO:0007669"/>
    <property type="project" value="UniProtKB-SubCell"/>
</dbReference>
<dbReference type="InterPro" id="IPR035965">
    <property type="entry name" value="PAS-like_dom_sf"/>
</dbReference>
<sequence>MSLSTELAEERRARRAAERLLEQKQAELFEAKRKLGQHARALSEQIVETKAEVATVRDENARVKSDLSAANEKIAIVETQLWQALESVRDGFAMFNADGRLELANSAYLSVFGGIASIAPGASFAHVVDVMIEEGIVDLQGEPGIAWRERMLARWDMAEIPPEVIRFWNGQFVKLMDRRTPDGGLVTLAVNNTELMRMWSAVEELPDGFVVYDSDDRLVTCNARYRELYAETAPAMVPGATFEELLRYGLARGQYAEAIGREEEWLAERLEKHRAAEVAIEQQLGDGRWLRIFEKETRDGGRVGLRVDVTALKEQQKALERATERAEAANRAKSAFLANMTHEIRTPMNGVVGMAELLADTELTEDQSLYVETIRASGESLLVIINDVLDYSKIEADRLALHPEPFDLERCIHEIVMLLQPSARDKGLVMLVDYDLFLPTRFVGDPARVRQVLTNLIGNAVKFTPAGHVLVRVTGVPESGDGAAEVIVTVEDTGIGIPAERLEHVFGEFNQVEDDRNRSFEGTGLGLAISRRLIDLMGGQIWVESEEGAGTCFGLRVPLPAAEAVEEAPSGPPALGTALVVDDHPTNREILQKQLAALGVEVRCAESAEAAAPSLSPPPDVVLTDHLMPGVDGVRFARRLRAEGHAMPILLLSSNPSMVEPDLEPGVLQAVLQKPLPRHELLRRLHGLGGVRGVAAPTAAPATGQARAARPMRVLLAEDNRTNQLVFSRMVQGLDVDLAIAANGHEALAAWEAGPPDLIFMDISMPGMDGREAAREIRRREGAAGAARVPIVAVTAHAMEGDRDAILGDGIDGYISKPVRKAALLDAIRAHRPAAARPPAPEGPG</sequence>
<evidence type="ECO:0000256" key="3">
    <source>
        <dbReference type="ARBA" id="ARBA00012438"/>
    </source>
</evidence>
<evidence type="ECO:0000313" key="18">
    <source>
        <dbReference type="EMBL" id="REC57860.1"/>
    </source>
</evidence>
<dbReference type="PRINTS" id="PR00344">
    <property type="entry name" value="BCTRLSENSOR"/>
</dbReference>
<evidence type="ECO:0000256" key="1">
    <source>
        <dbReference type="ARBA" id="ARBA00000085"/>
    </source>
</evidence>
<feature type="modified residue" description="4-aspartylphosphate" evidence="14">
    <location>
        <position position="625"/>
    </location>
</feature>